<comment type="caution">
    <text evidence="2">The sequence shown here is derived from an EMBL/GenBank/DDBJ whole genome shotgun (WGS) entry which is preliminary data.</text>
</comment>
<protein>
    <submittedName>
        <fullName evidence="2">Uncharacterized protein</fullName>
    </submittedName>
</protein>
<feature type="region of interest" description="Disordered" evidence="1">
    <location>
        <begin position="1"/>
        <end position="23"/>
    </location>
</feature>
<dbReference type="Proteomes" id="UP000299102">
    <property type="component" value="Unassembled WGS sequence"/>
</dbReference>
<evidence type="ECO:0000313" key="2">
    <source>
        <dbReference type="EMBL" id="GBP29619.1"/>
    </source>
</evidence>
<dbReference type="AlphaFoldDB" id="A0A4C1UTI7"/>
<accession>A0A4C1UTI7</accession>
<sequence length="88" mass="9666">MKSESGTGTGTKREVETECGSENKTATLFTGGFQKTASRTRLVCDPRKTRCEQEFRWPTFSSIRHSTPTLETGSALMTPLGLRMSMGS</sequence>
<dbReference type="EMBL" id="BGZK01000222">
    <property type="protein sequence ID" value="GBP29619.1"/>
    <property type="molecule type" value="Genomic_DNA"/>
</dbReference>
<organism evidence="2 3">
    <name type="scientific">Eumeta variegata</name>
    <name type="common">Bagworm moth</name>
    <name type="synonym">Eumeta japonica</name>
    <dbReference type="NCBI Taxonomy" id="151549"/>
    <lineage>
        <taxon>Eukaryota</taxon>
        <taxon>Metazoa</taxon>
        <taxon>Ecdysozoa</taxon>
        <taxon>Arthropoda</taxon>
        <taxon>Hexapoda</taxon>
        <taxon>Insecta</taxon>
        <taxon>Pterygota</taxon>
        <taxon>Neoptera</taxon>
        <taxon>Endopterygota</taxon>
        <taxon>Lepidoptera</taxon>
        <taxon>Glossata</taxon>
        <taxon>Ditrysia</taxon>
        <taxon>Tineoidea</taxon>
        <taxon>Psychidae</taxon>
        <taxon>Oiketicinae</taxon>
        <taxon>Eumeta</taxon>
    </lineage>
</organism>
<proteinExistence type="predicted"/>
<name>A0A4C1UTI7_EUMVA</name>
<gene>
    <name evidence="2" type="ORF">EVAR_79168_1</name>
</gene>
<evidence type="ECO:0000313" key="3">
    <source>
        <dbReference type="Proteomes" id="UP000299102"/>
    </source>
</evidence>
<evidence type="ECO:0000256" key="1">
    <source>
        <dbReference type="SAM" id="MobiDB-lite"/>
    </source>
</evidence>
<keyword evidence="3" id="KW-1185">Reference proteome</keyword>
<reference evidence="2 3" key="1">
    <citation type="journal article" date="2019" name="Commun. Biol.">
        <title>The bagworm genome reveals a unique fibroin gene that provides high tensile strength.</title>
        <authorList>
            <person name="Kono N."/>
            <person name="Nakamura H."/>
            <person name="Ohtoshi R."/>
            <person name="Tomita M."/>
            <person name="Numata K."/>
            <person name="Arakawa K."/>
        </authorList>
    </citation>
    <scope>NUCLEOTIDE SEQUENCE [LARGE SCALE GENOMIC DNA]</scope>
</reference>